<dbReference type="RefSeq" id="XP_003646195.1">
    <property type="nucleotide sequence ID" value="XM_003646147.1"/>
</dbReference>
<dbReference type="AlphaFoldDB" id="G8JTM5"/>
<reference evidence="7" key="1">
    <citation type="journal article" date="2012" name="G3 (Bethesda)">
        <title>Pichia sorbitophila, an interspecies yeast hybrid reveals early steps of genome resolution following polyploidization.</title>
        <authorList>
            <person name="Leh Louis V."/>
            <person name="Despons L."/>
            <person name="Friedrich A."/>
            <person name="Martin T."/>
            <person name="Durrens P."/>
            <person name="Casaregola S."/>
            <person name="Neuveglise C."/>
            <person name="Fairhead C."/>
            <person name="Marck C."/>
            <person name="Cruz J.A."/>
            <person name="Straub M.L."/>
            <person name="Kugler V."/>
            <person name="Sacerdot C."/>
            <person name="Uzunov Z."/>
            <person name="Thierry A."/>
            <person name="Weiss S."/>
            <person name="Bleykasten C."/>
            <person name="De Montigny J."/>
            <person name="Jacques N."/>
            <person name="Jung P."/>
            <person name="Lemaire M."/>
            <person name="Mallet S."/>
            <person name="Morel G."/>
            <person name="Richard G.F."/>
            <person name="Sarkar A."/>
            <person name="Savel G."/>
            <person name="Schacherer J."/>
            <person name="Seret M.L."/>
            <person name="Talla E."/>
            <person name="Samson G."/>
            <person name="Jubin C."/>
            <person name="Poulain J."/>
            <person name="Vacherie B."/>
            <person name="Barbe V."/>
            <person name="Pelletier E."/>
            <person name="Sherman D.J."/>
            <person name="Westhof E."/>
            <person name="Weissenbach J."/>
            <person name="Baret P.V."/>
            <person name="Wincker P."/>
            <person name="Gaillardin C."/>
            <person name="Dujon B."/>
            <person name="Souciet J.L."/>
        </authorList>
    </citation>
    <scope>NUCLEOTIDE SEQUENCE [LARGE SCALE GENOMIC DNA]</scope>
    <source>
        <strain evidence="7">CBS 270.75 / DBVPG 7215 / KCTC 17166 / NRRL Y-17582</strain>
    </source>
</reference>
<keyword evidence="1" id="KW-0812">Transmembrane</keyword>
<organism evidence="6 7">
    <name type="scientific">Eremothecium cymbalariae (strain CBS 270.75 / DBVPG 7215 / KCTC 17166 / NRRL Y-17582)</name>
    <name type="common">Yeast</name>
    <dbReference type="NCBI Taxonomy" id="931890"/>
    <lineage>
        <taxon>Eukaryota</taxon>
        <taxon>Fungi</taxon>
        <taxon>Dikarya</taxon>
        <taxon>Ascomycota</taxon>
        <taxon>Saccharomycotina</taxon>
        <taxon>Saccharomycetes</taxon>
        <taxon>Saccharomycetales</taxon>
        <taxon>Saccharomycetaceae</taxon>
        <taxon>Eremothecium</taxon>
    </lineage>
</organism>
<dbReference type="GO" id="GO:0007120">
    <property type="term" value="P:axial cellular bud site selection"/>
    <property type="evidence" value="ECO:0007669"/>
    <property type="project" value="EnsemblFungi"/>
</dbReference>
<keyword evidence="1" id="KW-1133">Transmembrane helix</keyword>
<dbReference type="FunCoup" id="G8JTM5">
    <property type="interactions" value="78"/>
</dbReference>
<dbReference type="EMBL" id="CP002500">
    <property type="protein sequence ID" value="AET39378.1"/>
    <property type="molecule type" value="Genomic_DNA"/>
</dbReference>
<feature type="domain" description="Rax2-like C-terminal" evidence="3">
    <location>
        <begin position="875"/>
        <end position="1121"/>
    </location>
</feature>
<dbReference type="HOGENOM" id="CLU_005863_0_0_1"/>
<dbReference type="InParanoid" id="G8JTM5"/>
<dbReference type="InterPro" id="IPR048265">
    <property type="entry name" value="Rax2-like_third"/>
</dbReference>
<feature type="domain" description="Rax2-like second" evidence="4">
    <location>
        <begin position="253"/>
        <end position="410"/>
    </location>
</feature>
<dbReference type="Proteomes" id="UP000006790">
    <property type="component" value="Chromosome 4"/>
</dbReference>
<evidence type="ECO:0000259" key="3">
    <source>
        <dbReference type="Pfam" id="PF12768"/>
    </source>
</evidence>
<dbReference type="SUPFAM" id="SSF69322">
    <property type="entry name" value="Tricorn protease domain 2"/>
    <property type="match status" value="1"/>
</dbReference>
<dbReference type="STRING" id="931890.G8JTM5"/>
<dbReference type="PANTHER" id="PTHR31778">
    <property type="entry name" value="BUD SITE SELECTION PROTEIN RAX2"/>
    <property type="match status" value="1"/>
</dbReference>
<evidence type="ECO:0008006" key="8">
    <source>
        <dbReference type="Google" id="ProtNLM"/>
    </source>
</evidence>
<feature type="chain" id="PRO_5003510961" description="Bud site selection protein RAX2" evidence="2">
    <location>
        <begin position="21"/>
        <end position="1212"/>
    </location>
</feature>
<dbReference type="GO" id="GO:0007121">
    <property type="term" value="P:bipolar cellular bud site selection"/>
    <property type="evidence" value="ECO:0007669"/>
    <property type="project" value="EnsemblFungi"/>
</dbReference>
<feature type="domain" description="Rax2-like third" evidence="5">
    <location>
        <begin position="422"/>
        <end position="569"/>
    </location>
</feature>
<proteinExistence type="predicted"/>
<evidence type="ECO:0000256" key="1">
    <source>
        <dbReference type="SAM" id="Phobius"/>
    </source>
</evidence>
<dbReference type="GO" id="GO:0008104">
    <property type="term" value="P:intracellular protein localization"/>
    <property type="evidence" value="ECO:0007669"/>
    <property type="project" value="EnsemblFungi"/>
</dbReference>
<evidence type="ECO:0000313" key="6">
    <source>
        <dbReference type="EMBL" id="AET39378.1"/>
    </source>
</evidence>
<keyword evidence="2" id="KW-0732">Signal</keyword>
<dbReference type="GO" id="GO:0005621">
    <property type="term" value="C:cellular bud scar"/>
    <property type="evidence" value="ECO:0007669"/>
    <property type="project" value="EnsemblFungi"/>
</dbReference>
<dbReference type="OrthoDB" id="2503993at2759"/>
<dbReference type="InterPro" id="IPR048266">
    <property type="entry name" value="Rax2-like_second"/>
</dbReference>
<dbReference type="GO" id="GO:1902929">
    <property type="term" value="C:plasma membrane of growing cell tip"/>
    <property type="evidence" value="ECO:0007669"/>
    <property type="project" value="TreeGrafter"/>
</dbReference>
<dbReference type="OMA" id="NMYTPGC"/>
<gene>
    <name evidence="6" type="ordered locus">Ecym_4315</name>
</gene>
<sequence length="1212" mass="133195">MYIHKYTLLVLSFVAGLAQGSQINGVVNHFNITQYTAPHLDLSTVRNSQLLIFDDFQTFDYYTYKGQQIFTGLADERKNSLIYYSNNTYVQLAELPDGAEIKKIVPWGDDSFILSGRGVFEGHRLEHQLIYNLSSFEITEILKEPLEHVNDILTDGEVVYFGGGFTYNDGNLSGHSVVKWDATDKSSSLLPFYGFGQGSVVNNIIKLDDSNILFVGKFSTIDNTALLPHRNVSSSFLSNSTNIETNALASLRFSSLVHDGTLNSSAFVCPEGSADSWTIPHSTMGELTIRVINQMTPSKIRIYNSKDSNNQVNLFRIVTSPSRSIMNMTYVDPITGALAVCDAWCPLQPLSVLSNLAENSTSSVMAAFPNNNNVLVKWTAAYQEFAFVNRVPIQELTFIAIDSFGHNVGLLGIELFQAEYDTYVNNTLNQPNCDSQQNFPASVVSKDTVWYQGLPDQSYMATSFTAGKPSVTLTPSIPYPGIYTLNLVTPGCLTDNTCAFRGIVNVTIRAQNGTHLMNRWIYQNNENLKYDPLFRGYLDDSPNVVLEWIGPIDPAAANNVMVADRVTSIIDSIEDLEMKNGTSNSNLLNGLFQYAASNFTNTNLSTLVGSTNIDQYPVRNIPHSSSLFGQIYNDTLFIGSPSIDGLAKISRRKDDWNDIIVDPQLIDTEGPVTGIFPYSNGLALTVHSNQTNMASSLSFNGSISTIFRSNAPSLSILNLTIDGSEILVFDNGYVYNVSSQSDISNSETLKLSLLSAGANLEDDLILAGNVQSTKHFVPNGAIAIDADSNEVVTSGLPSVDDGIIYRGLFINDSSSAYAYYSKSLGSSKGGIVVYGEHEPEYLSTDDSTVNDMLYIKDSNLLAVVTSGTSQGLASLYIHDLSADFAPIKETFEIGEVINTMVLFGRNYTLLVGGTFTRNGCRDLCLYNYATNNWTRFMDGNITGDIRQLQFLDGNTLMVAGLLASSDSKDLQLVEIDLSNMEIISKLQGTNTGTFQHVLTVGNSSSELIAHDGNQVFHFVDGQWKNISPDTSGQTQINGLTLLSTDFSQRNSIMKRDRVGNELVVINGNFSSPDYGDINAMYYDFNGWNPYYFSVPRESNSDEVIPQGQLFLNKDVSFTSSSQIYLSNDNDNDDTPAASEPATHEKHTKKLAKIFVVLIALALALATVAVLGVVGVLFAYLFGDHNAYEPLKPRINEAEMLKTVPPEKLMKFI</sequence>
<dbReference type="Pfam" id="PF20842">
    <property type="entry name" value="Rax2_2"/>
    <property type="match status" value="1"/>
</dbReference>
<keyword evidence="7" id="KW-1185">Reference proteome</keyword>
<protein>
    <recommendedName>
        <fullName evidence="8">Bud site selection protein RAX2</fullName>
    </recommendedName>
</protein>
<dbReference type="KEGG" id="erc:Ecym_4315"/>
<evidence type="ECO:0000313" key="7">
    <source>
        <dbReference type="Proteomes" id="UP000006790"/>
    </source>
</evidence>
<feature type="signal peptide" evidence="2">
    <location>
        <begin position="1"/>
        <end position="20"/>
    </location>
</feature>
<keyword evidence="1" id="KW-0472">Membrane</keyword>
<dbReference type="eggNOG" id="ENOG502QQZD">
    <property type="taxonomic scope" value="Eukaryota"/>
</dbReference>
<name>G8JTM5_ERECY</name>
<dbReference type="GeneID" id="11471302"/>
<accession>G8JTM5</accession>
<evidence type="ECO:0000259" key="5">
    <source>
        <dbReference type="Pfam" id="PF20843"/>
    </source>
</evidence>
<dbReference type="PANTHER" id="PTHR31778:SF2">
    <property type="entry name" value="BUD SITE SELECTION PROTEIN RAX2"/>
    <property type="match status" value="1"/>
</dbReference>
<dbReference type="Pfam" id="PF20843">
    <property type="entry name" value="Rax2_3"/>
    <property type="match status" value="1"/>
</dbReference>
<evidence type="ECO:0000259" key="4">
    <source>
        <dbReference type="Pfam" id="PF20842"/>
    </source>
</evidence>
<feature type="transmembrane region" description="Helical" evidence="1">
    <location>
        <begin position="1153"/>
        <end position="1181"/>
    </location>
</feature>
<dbReference type="GO" id="GO:0005935">
    <property type="term" value="C:cellular bud neck"/>
    <property type="evidence" value="ECO:0007669"/>
    <property type="project" value="EnsemblFungi"/>
</dbReference>
<evidence type="ECO:0000256" key="2">
    <source>
        <dbReference type="SAM" id="SignalP"/>
    </source>
</evidence>
<dbReference type="InterPro" id="IPR024982">
    <property type="entry name" value="Rax2-like_C"/>
</dbReference>
<dbReference type="Pfam" id="PF12768">
    <property type="entry name" value="Rax2"/>
    <property type="match status" value="1"/>
</dbReference>